<evidence type="ECO:0000313" key="3">
    <source>
        <dbReference type="Proteomes" id="UP000094936"/>
    </source>
</evidence>
<evidence type="ECO:0000259" key="1">
    <source>
        <dbReference type="Pfam" id="PF01755"/>
    </source>
</evidence>
<gene>
    <name evidence="2" type="ORF">A8L45_01565</name>
</gene>
<comment type="caution">
    <text evidence="2">The sequence shown here is derived from an EMBL/GenBank/DDBJ whole genome shotgun (WGS) entry which is preliminary data.</text>
</comment>
<feature type="domain" description="Glycosyl transferase family 25" evidence="1">
    <location>
        <begin position="2"/>
        <end position="172"/>
    </location>
</feature>
<keyword evidence="3" id="KW-1185">Reference proteome</keyword>
<sequence length="244" mass="28558">MYVISLKSSDSRRRLIKQQFEKTNTAFRFFDAIDGRESFPELASDYDMVRRLWLTSGKKPMPGEVGCYASHYSLWLKCVSEQRPLIVCEDDIHLHKDANEIIKKALNNVDRYGFLRLESIEPGGSSLVVHRENEFSFRLMHDNYGGLRAYAISPKAASQLIKHRWYFPVDCFVGANYIHNVDSFQMAPTLVVHHGDEITTIQEKKLQKTAWYRAPSREAYTIYKKIRLYLRYKYNCRKVIANQT</sequence>
<dbReference type="AlphaFoldDB" id="A0A1C3ERV5"/>
<dbReference type="Pfam" id="PF01755">
    <property type="entry name" value="Glyco_transf_25"/>
    <property type="match status" value="1"/>
</dbReference>
<proteinExistence type="predicted"/>
<keyword evidence="2" id="KW-0808">Transferase</keyword>
<evidence type="ECO:0000313" key="2">
    <source>
        <dbReference type="EMBL" id="ODA35970.1"/>
    </source>
</evidence>
<dbReference type="InterPro" id="IPR002654">
    <property type="entry name" value="Glyco_trans_25"/>
</dbReference>
<organism evidence="2 3">
    <name type="scientific">Veronia pacifica</name>
    <dbReference type="NCBI Taxonomy" id="1080227"/>
    <lineage>
        <taxon>Bacteria</taxon>
        <taxon>Pseudomonadati</taxon>
        <taxon>Pseudomonadota</taxon>
        <taxon>Gammaproteobacteria</taxon>
        <taxon>Vibrionales</taxon>
        <taxon>Vibrionaceae</taxon>
        <taxon>Veronia</taxon>
    </lineage>
</organism>
<accession>A0A1C3ERV5</accession>
<dbReference type="Proteomes" id="UP000094936">
    <property type="component" value="Unassembled WGS sequence"/>
</dbReference>
<name>A0A1C3ERV5_9GAMM</name>
<dbReference type="CDD" id="cd06532">
    <property type="entry name" value="Glyco_transf_25"/>
    <property type="match status" value="1"/>
</dbReference>
<dbReference type="EMBL" id="LYBM01000002">
    <property type="protein sequence ID" value="ODA35970.1"/>
    <property type="molecule type" value="Genomic_DNA"/>
</dbReference>
<reference evidence="2 3" key="1">
    <citation type="submission" date="2016-05" db="EMBL/GenBank/DDBJ databases">
        <title>Genomic Taxonomy of the Vibrionaceae.</title>
        <authorList>
            <person name="Gomez-Gil B."/>
            <person name="Enciso-Ibarra J."/>
        </authorList>
    </citation>
    <scope>NUCLEOTIDE SEQUENCE [LARGE SCALE GENOMIC DNA]</scope>
    <source>
        <strain evidence="2 3">CAIM 1920</strain>
    </source>
</reference>
<dbReference type="GO" id="GO:0016740">
    <property type="term" value="F:transferase activity"/>
    <property type="evidence" value="ECO:0007669"/>
    <property type="project" value="UniProtKB-KW"/>
</dbReference>
<protein>
    <submittedName>
        <fullName evidence="2">Glycosyltransferase</fullName>
    </submittedName>
</protein>
<dbReference type="STRING" id="1080227.A8L45_01565"/>